<dbReference type="EMBL" id="QUWK01000014">
    <property type="protein sequence ID" value="RFU93958.1"/>
    <property type="molecule type" value="Genomic_DNA"/>
</dbReference>
<comment type="caution">
    <text evidence="2">The sequence shown here is derived from an EMBL/GenBank/DDBJ whole genome shotgun (WGS) entry which is preliminary data.</text>
</comment>
<dbReference type="AlphaFoldDB" id="A0A372MEZ3"/>
<protein>
    <recommendedName>
        <fullName evidence="1">ThuA-like domain-containing protein</fullName>
    </recommendedName>
</protein>
<dbReference type="SUPFAM" id="SSF52317">
    <property type="entry name" value="Class I glutamine amidotransferase-like"/>
    <property type="match status" value="1"/>
</dbReference>
<sequence>MSEKRKALLLVGGWDGHEPELVAERFGTYLEAEGFDVRMEHDLEILQDRKYLFSLDLFVPVWTMGTFESKQTGILADAIASGVGVAGCHGGMCDAFRTNVLWQFIMGGNWVAHPGSDGVPYEVNIKQSSSPLVADIKDFSVSSEQYYLHVDPAVEVLATTKFPTVDWYHSTNGVVQMPVVWTKKWGHGRVYYNSLGHHNDVFDIPEAWELMKRGLLWAAEGKKVAKENHLGIEMFASERKMF</sequence>
<name>A0A372MEZ3_9SPIR</name>
<evidence type="ECO:0000313" key="3">
    <source>
        <dbReference type="Proteomes" id="UP000264002"/>
    </source>
</evidence>
<reference evidence="2 3" key="2">
    <citation type="submission" date="2018-09" db="EMBL/GenBank/DDBJ databases">
        <title>Genome of Sphaerochaeta halotolerans strain 4-11.</title>
        <authorList>
            <person name="Nazina T.N."/>
            <person name="Sokolova D.S."/>
        </authorList>
    </citation>
    <scope>NUCLEOTIDE SEQUENCE [LARGE SCALE GENOMIC DNA]</scope>
    <source>
        <strain evidence="2 3">4-11</strain>
    </source>
</reference>
<dbReference type="PANTHER" id="PTHR40469:SF2">
    <property type="entry name" value="GALACTOSE-BINDING DOMAIN-LIKE SUPERFAMILY PROTEIN"/>
    <property type="match status" value="1"/>
</dbReference>
<reference evidence="3" key="1">
    <citation type="submission" date="2018-08" db="EMBL/GenBank/DDBJ databases">
        <authorList>
            <person name="Grouzdev D.S."/>
            <person name="Krutkina M.S."/>
        </authorList>
    </citation>
    <scope>NUCLEOTIDE SEQUENCE [LARGE SCALE GENOMIC DNA]</scope>
    <source>
        <strain evidence="3">4-11</strain>
    </source>
</reference>
<accession>A0A372MEZ3</accession>
<dbReference type="Gene3D" id="3.40.50.880">
    <property type="match status" value="1"/>
</dbReference>
<feature type="domain" description="ThuA-like" evidence="1">
    <location>
        <begin position="7"/>
        <end position="218"/>
    </location>
</feature>
<dbReference type="InterPro" id="IPR029010">
    <property type="entry name" value="ThuA-like"/>
</dbReference>
<proteinExistence type="predicted"/>
<dbReference type="Proteomes" id="UP000264002">
    <property type="component" value="Unassembled WGS sequence"/>
</dbReference>
<dbReference type="Pfam" id="PF06283">
    <property type="entry name" value="ThuA"/>
    <property type="match status" value="1"/>
</dbReference>
<keyword evidence="3" id="KW-1185">Reference proteome</keyword>
<gene>
    <name evidence="2" type="ORF">DYP60_11820</name>
</gene>
<dbReference type="PANTHER" id="PTHR40469">
    <property type="entry name" value="SECRETED GLYCOSYL HYDROLASE"/>
    <property type="match status" value="1"/>
</dbReference>
<dbReference type="InterPro" id="IPR029062">
    <property type="entry name" value="Class_I_gatase-like"/>
</dbReference>
<organism evidence="2 3">
    <name type="scientific">Sphaerochaeta halotolerans</name>
    <dbReference type="NCBI Taxonomy" id="2293840"/>
    <lineage>
        <taxon>Bacteria</taxon>
        <taxon>Pseudomonadati</taxon>
        <taxon>Spirochaetota</taxon>
        <taxon>Spirochaetia</taxon>
        <taxon>Spirochaetales</taxon>
        <taxon>Sphaerochaetaceae</taxon>
        <taxon>Sphaerochaeta</taxon>
    </lineage>
</organism>
<dbReference type="RefSeq" id="WP_117331220.1">
    <property type="nucleotide sequence ID" value="NZ_QUWK01000014.1"/>
</dbReference>
<evidence type="ECO:0000313" key="2">
    <source>
        <dbReference type="EMBL" id="RFU93958.1"/>
    </source>
</evidence>
<evidence type="ECO:0000259" key="1">
    <source>
        <dbReference type="Pfam" id="PF06283"/>
    </source>
</evidence>